<evidence type="ECO:0000313" key="5">
    <source>
        <dbReference type="EMBL" id="JAD79265.1"/>
    </source>
</evidence>
<keyword evidence="4" id="KW-1133">Transmembrane helix</keyword>
<comment type="pathway">
    <text evidence="1">Cofactor biosynthesis; coenzyme A biosynthesis.</text>
</comment>
<name>A0A0A9D0U8_ARUDO</name>
<keyword evidence="2" id="KW-0547">Nucleotide-binding</keyword>
<dbReference type="PANTHER" id="PTHR10695:SF46">
    <property type="entry name" value="BIFUNCTIONAL COENZYME A SYNTHASE-RELATED"/>
    <property type="match status" value="1"/>
</dbReference>
<evidence type="ECO:0000256" key="4">
    <source>
        <dbReference type="SAM" id="Phobius"/>
    </source>
</evidence>
<dbReference type="PANTHER" id="PTHR10695">
    <property type="entry name" value="DEPHOSPHO-COA KINASE-RELATED"/>
    <property type="match status" value="1"/>
</dbReference>
<reference evidence="5" key="1">
    <citation type="submission" date="2014-09" db="EMBL/GenBank/DDBJ databases">
        <authorList>
            <person name="Magalhaes I.L.F."/>
            <person name="Oliveira U."/>
            <person name="Santos F.R."/>
            <person name="Vidigal T.H.D.A."/>
            <person name="Brescovit A.D."/>
            <person name="Santos A.J."/>
        </authorList>
    </citation>
    <scope>NUCLEOTIDE SEQUENCE</scope>
    <source>
        <tissue evidence="5">Shoot tissue taken approximately 20 cm above the soil surface</tissue>
    </source>
</reference>
<dbReference type="GO" id="GO:0005524">
    <property type="term" value="F:ATP binding"/>
    <property type="evidence" value="ECO:0007669"/>
    <property type="project" value="UniProtKB-KW"/>
</dbReference>
<keyword evidence="3" id="KW-0067">ATP-binding</keyword>
<dbReference type="InterPro" id="IPR001977">
    <property type="entry name" value="Depp_CoAkinase"/>
</dbReference>
<dbReference type="NCBIfam" id="TIGR00152">
    <property type="entry name" value="dephospho-CoA kinase"/>
    <property type="match status" value="1"/>
</dbReference>
<dbReference type="Gene3D" id="3.40.50.300">
    <property type="entry name" value="P-loop containing nucleotide triphosphate hydrolases"/>
    <property type="match status" value="1"/>
</dbReference>
<proteinExistence type="predicted"/>
<protein>
    <submittedName>
        <fullName evidence="5">Pco119340</fullName>
    </submittedName>
</protein>
<dbReference type="EMBL" id="GBRH01218630">
    <property type="protein sequence ID" value="JAD79265.1"/>
    <property type="molecule type" value="Transcribed_RNA"/>
</dbReference>
<dbReference type="Pfam" id="PF01121">
    <property type="entry name" value="CoaE"/>
    <property type="match status" value="1"/>
</dbReference>
<keyword evidence="4" id="KW-0472">Membrane</keyword>
<evidence type="ECO:0000256" key="2">
    <source>
        <dbReference type="ARBA" id="ARBA00022741"/>
    </source>
</evidence>
<dbReference type="CDD" id="cd02022">
    <property type="entry name" value="DPCK"/>
    <property type="match status" value="1"/>
</dbReference>
<dbReference type="AlphaFoldDB" id="A0A0A9D0U8"/>
<sequence length="121" mass="13406">MRLVGLTGGIASGKSTVSNLFKDAGVPVVDADIVARDVVRKGTGGWKKIVKAFGNDVLLENGEIDRARLGQIVFSDPSKRQLLNRYSVTKFKYFIFFGSLFSMNAVLLVNLLMRLLLYTNY</sequence>
<organism evidence="5">
    <name type="scientific">Arundo donax</name>
    <name type="common">Giant reed</name>
    <name type="synonym">Donax arundinaceus</name>
    <dbReference type="NCBI Taxonomy" id="35708"/>
    <lineage>
        <taxon>Eukaryota</taxon>
        <taxon>Viridiplantae</taxon>
        <taxon>Streptophyta</taxon>
        <taxon>Embryophyta</taxon>
        <taxon>Tracheophyta</taxon>
        <taxon>Spermatophyta</taxon>
        <taxon>Magnoliopsida</taxon>
        <taxon>Liliopsida</taxon>
        <taxon>Poales</taxon>
        <taxon>Poaceae</taxon>
        <taxon>PACMAD clade</taxon>
        <taxon>Arundinoideae</taxon>
        <taxon>Arundineae</taxon>
        <taxon>Arundo</taxon>
    </lineage>
</organism>
<evidence type="ECO:0000256" key="1">
    <source>
        <dbReference type="ARBA" id="ARBA00004724"/>
    </source>
</evidence>
<dbReference type="PROSITE" id="PS51219">
    <property type="entry name" value="DPCK"/>
    <property type="match status" value="1"/>
</dbReference>
<dbReference type="GO" id="GO:0015937">
    <property type="term" value="P:coenzyme A biosynthetic process"/>
    <property type="evidence" value="ECO:0007669"/>
    <property type="project" value="InterPro"/>
</dbReference>
<keyword evidence="4" id="KW-0812">Transmembrane</keyword>
<evidence type="ECO:0000256" key="3">
    <source>
        <dbReference type="ARBA" id="ARBA00022840"/>
    </source>
</evidence>
<dbReference type="SUPFAM" id="SSF52540">
    <property type="entry name" value="P-loop containing nucleoside triphosphate hydrolases"/>
    <property type="match status" value="1"/>
</dbReference>
<dbReference type="GO" id="GO:0004140">
    <property type="term" value="F:dephospho-CoA kinase activity"/>
    <property type="evidence" value="ECO:0007669"/>
    <property type="project" value="InterPro"/>
</dbReference>
<accession>A0A0A9D0U8</accession>
<reference evidence="5" key="2">
    <citation type="journal article" date="2015" name="Data Brief">
        <title>Shoot transcriptome of the giant reed, Arundo donax.</title>
        <authorList>
            <person name="Barrero R.A."/>
            <person name="Guerrero F.D."/>
            <person name="Moolhuijzen P."/>
            <person name="Goolsby J.A."/>
            <person name="Tidwell J."/>
            <person name="Bellgard S.E."/>
            <person name="Bellgard M.I."/>
        </authorList>
    </citation>
    <scope>NUCLEOTIDE SEQUENCE</scope>
    <source>
        <tissue evidence="5">Shoot tissue taken approximately 20 cm above the soil surface</tissue>
    </source>
</reference>
<dbReference type="InterPro" id="IPR027417">
    <property type="entry name" value="P-loop_NTPase"/>
</dbReference>
<feature type="transmembrane region" description="Helical" evidence="4">
    <location>
        <begin position="93"/>
        <end position="117"/>
    </location>
</feature>